<evidence type="ECO:0000313" key="6">
    <source>
        <dbReference type="EMBL" id="PCC99931.1"/>
    </source>
</evidence>
<keyword evidence="9" id="KW-1185">Reference proteome</keyword>
<dbReference type="Proteomes" id="UP000344571">
    <property type="component" value="Chromosome"/>
</dbReference>
<comment type="similarity">
    <text evidence="1">Belongs to the LysR transcriptional regulatory family.</text>
</comment>
<dbReference type="SUPFAM" id="SSF46785">
    <property type="entry name" value="Winged helix' DNA-binding domain"/>
    <property type="match status" value="1"/>
</dbReference>
<dbReference type="InterPro" id="IPR036390">
    <property type="entry name" value="WH_DNA-bd_sf"/>
</dbReference>
<organism evidence="6 8">
    <name type="scientific">Halopseudomonas pelagia</name>
    <dbReference type="NCBI Taxonomy" id="553151"/>
    <lineage>
        <taxon>Bacteria</taxon>
        <taxon>Pseudomonadati</taxon>
        <taxon>Pseudomonadota</taxon>
        <taxon>Gammaproteobacteria</taxon>
        <taxon>Pseudomonadales</taxon>
        <taxon>Pseudomonadaceae</taxon>
        <taxon>Halopseudomonas</taxon>
    </lineage>
</organism>
<reference evidence="6 8" key="1">
    <citation type="submission" date="2017-09" db="EMBL/GenBank/DDBJ databases">
        <title>Bacterial and phytoplankton interrelationship in Kongsfjorden, an Arctic fjord.</title>
        <authorList>
            <person name="Sinha R."/>
            <person name="Krishnan K."/>
        </authorList>
    </citation>
    <scope>NUCLEOTIDE SEQUENCE [LARGE SCALE GENOMIC DNA]</scope>
    <source>
        <strain evidence="6 8">58</strain>
    </source>
</reference>
<dbReference type="RefSeq" id="WP_096346260.1">
    <property type="nucleotide sequence ID" value="NZ_CP033116.1"/>
</dbReference>
<dbReference type="Gene3D" id="3.40.190.10">
    <property type="entry name" value="Periplasmic binding protein-like II"/>
    <property type="match status" value="2"/>
</dbReference>
<accession>A0AA91Z6J8</accession>
<dbReference type="PROSITE" id="PS50931">
    <property type="entry name" value="HTH_LYSR"/>
    <property type="match status" value="1"/>
</dbReference>
<dbReference type="InterPro" id="IPR037402">
    <property type="entry name" value="YidZ_PBP2"/>
</dbReference>
<evidence type="ECO:0000256" key="3">
    <source>
        <dbReference type="ARBA" id="ARBA00023125"/>
    </source>
</evidence>
<sequence length="312" mass="34984">MNEIHSRGDLNLFRVLLAVADTGSTIEAGVQLNLSQSAVSHALRRLRDLLGDPLFVKNGRQLVMTAHTRSILPKVRSALEDLSSATLRSTPFDPTRSAMTFQCGLRDALEYLIMPALMQRARQEHWQVRFHSQRVSGEDIEARILSGALDMAVSLEYPAGEQIASRELLREELSVMVGPSHPAYASGKLSLEDYVNSAHVLVTLNERERGLVDQDLVGFGGNQRHIALHCEHYHAAAQVVAETDLLLTMPRTYARSLAQLNGNRLLPVPFACRTVPIRLYWRKSLSEEPYMIWLMTELETLLQHMQSRAGQP</sequence>
<dbReference type="PANTHER" id="PTHR30118">
    <property type="entry name" value="HTH-TYPE TRANSCRIPTIONAL REGULATOR LEUO-RELATED"/>
    <property type="match status" value="1"/>
</dbReference>
<evidence type="ECO:0000256" key="2">
    <source>
        <dbReference type="ARBA" id="ARBA00023015"/>
    </source>
</evidence>
<dbReference type="SUPFAM" id="SSF53850">
    <property type="entry name" value="Periplasmic binding protein-like II"/>
    <property type="match status" value="1"/>
</dbReference>
<keyword evidence="3" id="KW-0238">DNA-binding</keyword>
<dbReference type="Gene3D" id="1.10.10.10">
    <property type="entry name" value="Winged helix-like DNA-binding domain superfamily/Winged helix DNA-binding domain"/>
    <property type="match status" value="1"/>
</dbReference>
<dbReference type="GO" id="GO:0003700">
    <property type="term" value="F:DNA-binding transcription factor activity"/>
    <property type="evidence" value="ECO:0007669"/>
    <property type="project" value="InterPro"/>
</dbReference>
<evidence type="ECO:0000256" key="1">
    <source>
        <dbReference type="ARBA" id="ARBA00009437"/>
    </source>
</evidence>
<keyword evidence="4" id="KW-0804">Transcription</keyword>
<dbReference type="Pfam" id="PF00126">
    <property type="entry name" value="HTH_1"/>
    <property type="match status" value="1"/>
</dbReference>
<proteinExistence type="inferred from homology"/>
<protein>
    <submittedName>
        <fullName evidence="6">LysR family transcriptional regulator</fullName>
    </submittedName>
</protein>
<dbReference type="InterPro" id="IPR005119">
    <property type="entry name" value="LysR_subst-bd"/>
</dbReference>
<reference evidence="7 9" key="2">
    <citation type="submission" date="2018-10" db="EMBL/GenBank/DDBJ databases">
        <title>Complete genome sequence of Pseudomonas pelagia strain Kongs-67.</title>
        <authorList>
            <person name="Sinha R.K."/>
            <person name="Krishnan K."/>
        </authorList>
    </citation>
    <scope>NUCLEOTIDE SEQUENCE [LARGE SCALE GENOMIC DNA]</scope>
    <source>
        <strain evidence="7 9">Kongs-67</strain>
    </source>
</reference>
<dbReference type="Proteomes" id="UP000243750">
    <property type="component" value="Unassembled WGS sequence"/>
</dbReference>
<gene>
    <name evidence="6" type="ORF">CO192_08980</name>
    <name evidence="7" type="ORF">EAO82_07415</name>
</gene>
<dbReference type="Pfam" id="PF03466">
    <property type="entry name" value="LysR_substrate"/>
    <property type="match status" value="1"/>
</dbReference>
<dbReference type="AlphaFoldDB" id="A0AA91Z6J8"/>
<dbReference type="CDD" id="cd08417">
    <property type="entry name" value="PBP2_Nitroaromatics_like"/>
    <property type="match status" value="1"/>
</dbReference>
<evidence type="ECO:0000259" key="5">
    <source>
        <dbReference type="PROSITE" id="PS50931"/>
    </source>
</evidence>
<evidence type="ECO:0000256" key="4">
    <source>
        <dbReference type="ARBA" id="ARBA00023163"/>
    </source>
</evidence>
<evidence type="ECO:0000313" key="9">
    <source>
        <dbReference type="Proteomes" id="UP000344571"/>
    </source>
</evidence>
<evidence type="ECO:0000313" key="7">
    <source>
        <dbReference type="EMBL" id="QFY56207.1"/>
    </source>
</evidence>
<dbReference type="InterPro" id="IPR036388">
    <property type="entry name" value="WH-like_DNA-bd_sf"/>
</dbReference>
<dbReference type="InterPro" id="IPR000847">
    <property type="entry name" value="LysR_HTH_N"/>
</dbReference>
<dbReference type="EMBL" id="NWMT01000088">
    <property type="protein sequence ID" value="PCC99931.1"/>
    <property type="molecule type" value="Genomic_DNA"/>
</dbReference>
<dbReference type="PANTHER" id="PTHR30118:SF15">
    <property type="entry name" value="TRANSCRIPTIONAL REGULATORY PROTEIN"/>
    <property type="match status" value="1"/>
</dbReference>
<dbReference type="InterPro" id="IPR050389">
    <property type="entry name" value="LysR-type_TF"/>
</dbReference>
<keyword evidence="2" id="KW-0805">Transcription regulation</keyword>
<evidence type="ECO:0000313" key="8">
    <source>
        <dbReference type="Proteomes" id="UP000243750"/>
    </source>
</evidence>
<dbReference type="EMBL" id="CP033116">
    <property type="protein sequence ID" value="QFY56207.1"/>
    <property type="molecule type" value="Genomic_DNA"/>
</dbReference>
<dbReference type="GO" id="GO:0003677">
    <property type="term" value="F:DNA binding"/>
    <property type="evidence" value="ECO:0007669"/>
    <property type="project" value="UniProtKB-KW"/>
</dbReference>
<name>A0AA91Z6J8_9GAMM</name>
<feature type="domain" description="HTH lysR-type" evidence="5">
    <location>
        <begin position="9"/>
        <end position="65"/>
    </location>
</feature>